<comment type="function">
    <text evidence="8">Cytochromes P450 are a group of heme-thiolate monooxygenases. They oxidize a variety of structurally unrelated compounds, including steroids, fatty acids, and xenobiotics.</text>
</comment>
<dbReference type="PRINTS" id="PR00359">
    <property type="entry name" value="BP450"/>
</dbReference>
<dbReference type="GO" id="GO:0005506">
    <property type="term" value="F:iron ion binding"/>
    <property type="evidence" value="ECO:0007669"/>
    <property type="project" value="InterPro"/>
</dbReference>
<evidence type="ECO:0000256" key="5">
    <source>
        <dbReference type="ARBA" id="ARBA00023002"/>
    </source>
</evidence>
<evidence type="ECO:0000313" key="10">
    <source>
        <dbReference type="EMBL" id="OAF13437.1"/>
    </source>
</evidence>
<dbReference type="InterPro" id="IPR017972">
    <property type="entry name" value="Cyt_P450_CS"/>
</dbReference>
<dbReference type="PANTHER" id="PTHR46696:SF4">
    <property type="entry name" value="BIOTIN BIOSYNTHESIS CYTOCHROME P450"/>
    <property type="match status" value="1"/>
</dbReference>
<dbReference type="GO" id="GO:0008395">
    <property type="term" value="F:steroid hydroxylase activity"/>
    <property type="evidence" value="ECO:0007669"/>
    <property type="project" value="TreeGrafter"/>
</dbReference>
<keyword evidence="5 9" id="KW-0560">Oxidoreductase</keyword>
<dbReference type="InterPro" id="IPR001128">
    <property type="entry name" value="Cyt_P450"/>
</dbReference>
<proteinExistence type="inferred from homology"/>
<dbReference type="Proteomes" id="UP000076959">
    <property type="component" value="Unassembled WGS sequence"/>
</dbReference>
<protein>
    <recommendedName>
        <fullName evidence="12">Cytochrome</fullName>
    </recommendedName>
</protein>
<dbReference type="GO" id="GO:0006707">
    <property type="term" value="P:cholesterol catabolic process"/>
    <property type="evidence" value="ECO:0007669"/>
    <property type="project" value="TreeGrafter"/>
</dbReference>
<keyword evidence="4 9" id="KW-0479">Metal-binding</keyword>
<evidence type="ECO:0008006" key="12">
    <source>
        <dbReference type="Google" id="ProtNLM"/>
    </source>
</evidence>
<comment type="cofactor">
    <cofactor evidence="1">
        <name>heme</name>
        <dbReference type="ChEBI" id="CHEBI:30413"/>
    </cofactor>
</comment>
<comment type="caution">
    <text evidence="10">The sequence shown here is derived from an EMBL/GenBank/DDBJ whole genome shotgun (WGS) entry which is preliminary data.</text>
</comment>
<evidence type="ECO:0000256" key="6">
    <source>
        <dbReference type="ARBA" id="ARBA00023004"/>
    </source>
</evidence>
<evidence type="ECO:0000256" key="4">
    <source>
        <dbReference type="ARBA" id="ARBA00022723"/>
    </source>
</evidence>
<keyword evidence="7 9" id="KW-0503">Monooxygenase</keyword>
<evidence type="ECO:0000313" key="11">
    <source>
        <dbReference type="Proteomes" id="UP000076959"/>
    </source>
</evidence>
<evidence type="ECO:0000256" key="9">
    <source>
        <dbReference type="RuleBase" id="RU000461"/>
    </source>
</evidence>
<evidence type="ECO:0000256" key="8">
    <source>
        <dbReference type="ARBA" id="ARBA00043906"/>
    </source>
</evidence>
<name>A0A176Z2K4_9BRAD</name>
<dbReference type="InterPro" id="IPR002397">
    <property type="entry name" value="Cyt_P450_B"/>
</dbReference>
<evidence type="ECO:0000256" key="3">
    <source>
        <dbReference type="ARBA" id="ARBA00022617"/>
    </source>
</evidence>
<dbReference type="GO" id="GO:0020037">
    <property type="term" value="F:heme binding"/>
    <property type="evidence" value="ECO:0007669"/>
    <property type="project" value="InterPro"/>
</dbReference>
<keyword evidence="3 9" id="KW-0349">Heme</keyword>
<evidence type="ECO:0000256" key="1">
    <source>
        <dbReference type="ARBA" id="ARBA00001971"/>
    </source>
</evidence>
<dbReference type="Gene3D" id="1.10.630.10">
    <property type="entry name" value="Cytochrome P450"/>
    <property type="match status" value="1"/>
</dbReference>
<gene>
    <name evidence="10" type="ORF">AYJ54_44250</name>
</gene>
<dbReference type="FunFam" id="1.10.630.10:FF:000018">
    <property type="entry name" value="Cytochrome P450 monooxygenase"/>
    <property type="match status" value="1"/>
</dbReference>
<dbReference type="STRING" id="1505087.AYJ54_44250"/>
<dbReference type="AlphaFoldDB" id="A0A176Z2K4"/>
<reference evidence="10 11" key="1">
    <citation type="submission" date="2016-03" db="EMBL/GenBank/DDBJ databases">
        <title>Draft Genome Sequence of the Strain BR 10245 (Bradyrhizobium sp.) isolated from nodules of Centrolobium paraense.</title>
        <authorList>
            <person name="Simoes-Araujo J.L.Sr."/>
            <person name="Barauna A.C."/>
            <person name="Silva K."/>
            <person name="Zilli J.E."/>
        </authorList>
    </citation>
    <scope>NUCLEOTIDE SEQUENCE [LARGE SCALE GENOMIC DNA]</scope>
    <source>
        <strain evidence="10 11">BR 10245</strain>
    </source>
</reference>
<dbReference type="PROSITE" id="PS00086">
    <property type="entry name" value="CYTOCHROME_P450"/>
    <property type="match status" value="1"/>
</dbReference>
<organism evidence="10 11">
    <name type="scientific">Bradyrhizobium centrolobii</name>
    <dbReference type="NCBI Taxonomy" id="1505087"/>
    <lineage>
        <taxon>Bacteria</taxon>
        <taxon>Pseudomonadati</taxon>
        <taxon>Pseudomonadota</taxon>
        <taxon>Alphaproteobacteria</taxon>
        <taxon>Hyphomicrobiales</taxon>
        <taxon>Nitrobacteraceae</taxon>
        <taxon>Bradyrhizobium</taxon>
    </lineage>
</organism>
<keyword evidence="6 9" id="KW-0408">Iron</keyword>
<evidence type="ECO:0000256" key="2">
    <source>
        <dbReference type="ARBA" id="ARBA00010617"/>
    </source>
</evidence>
<dbReference type="PANTHER" id="PTHR46696">
    <property type="entry name" value="P450, PUTATIVE (EUROFUNG)-RELATED"/>
    <property type="match status" value="1"/>
</dbReference>
<dbReference type="SUPFAM" id="SSF48264">
    <property type="entry name" value="Cytochrome P450"/>
    <property type="match status" value="1"/>
</dbReference>
<dbReference type="Pfam" id="PF00067">
    <property type="entry name" value="p450"/>
    <property type="match status" value="1"/>
</dbReference>
<dbReference type="InterPro" id="IPR036396">
    <property type="entry name" value="Cyt_P450_sf"/>
</dbReference>
<keyword evidence="11" id="KW-1185">Reference proteome</keyword>
<dbReference type="GO" id="GO:0036199">
    <property type="term" value="F:cholest-4-en-3-one 26-monooxygenase activity"/>
    <property type="evidence" value="ECO:0007669"/>
    <property type="project" value="TreeGrafter"/>
</dbReference>
<dbReference type="PRINTS" id="PR00385">
    <property type="entry name" value="P450"/>
</dbReference>
<accession>A0A176Z2K4</accession>
<evidence type="ECO:0000256" key="7">
    <source>
        <dbReference type="ARBA" id="ARBA00023033"/>
    </source>
</evidence>
<comment type="similarity">
    <text evidence="2 9">Belongs to the cytochrome P450 family.</text>
</comment>
<sequence length="421" mass="46504">MRRSPSHRVDRLREAALLVISPDGQLDEAGLHAAFTLLRSQAPVYWVECPGMRPFWLVSRHADIMAVEARGAPFIAAPRSVLSSEAGEANIRQVSGKPDVLRSLFQMDKLEHRAYREIARVWFSQSEIEKLDALVTHCARQFVGRMPRSDQSFDFASEIAVPFPMRIMMHILGLPEADDPLILKLARGLTGAEDPSRALSDRPAESIRLAGIGFRKYFNRVTADRRSHPRADLSSAIANACIFGQPIPDYERLSYFMQLAIAGQENTAYSIAGGLHALLSHPDQMAKLVRDPTLLGTAVEEILRWTSPGRHLVRTATAETEVGGQRIRAGEAVALFFASANRDETVFRSANAFEVDRQPNPHLAFGSGPHFCLGVHLARLELRALFGAMMQELPRISSTGAPTRARSAVISGISSLPVRWT</sequence>
<dbReference type="EMBL" id="LUUB01000036">
    <property type="protein sequence ID" value="OAF13437.1"/>
    <property type="molecule type" value="Genomic_DNA"/>
</dbReference>